<name>A0AAV4Q7G0_CAEEX</name>
<organism evidence="1 2">
    <name type="scientific">Caerostris extrusa</name>
    <name type="common">Bark spider</name>
    <name type="synonym">Caerostris bankana</name>
    <dbReference type="NCBI Taxonomy" id="172846"/>
    <lineage>
        <taxon>Eukaryota</taxon>
        <taxon>Metazoa</taxon>
        <taxon>Ecdysozoa</taxon>
        <taxon>Arthropoda</taxon>
        <taxon>Chelicerata</taxon>
        <taxon>Arachnida</taxon>
        <taxon>Araneae</taxon>
        <taxon>Araneomorphae</taxon>
        <taxon>Entelegynae</taxon>
        <taxon>Araneoidea</taxon>
        <taxon>Araneidae</taxon>
        <taxon>Caerostris</taxon>
    </lineage>
</organism>
<keyword evidence="2" id="KW-1185">Reference proteome</keyword>
<dbReference type="AlphaFoldDB" id="A0AAV4Q7G0"/>
<comment type="caution">
    <text evidence="1">The sequence shown here is derived from an EMBL/GenBank/DDBJ whole genome shotgun (WGS) entry which is preliminary data.</text>
</comment>
<gene>
    <name evidence="1" type="primary">POLX_1408</name>
    <name evidence="1" type="ORF">CEXT_130001</name>
</gene>
<dbReference type="Proteomes" id="UP001054945">
    <property type="component" value="Unassembled WGS sequence"/>
</dbReference>
<evidence type="ECO:0000313" key="2">
    <source>
        <dbReference type="Proteomes" id="UP001054945"/>
    </source>
</evidence>
<dbReference type="EMBL" id="BPLR01005820">
    <property type="protein sequence ID" value="GIY05257.1"/>
    <property type="molecule type" value="Genomic_DNA"/>
</dbReference>
<protein>
    <submittedName>
        <fullName evidence="1">Retrovirus-related Pol polyprotein from transposon TNT 1-94</fullName>
    </submittedName>
</protein>
<sequence>MDISQYGKFEDIIKVFDLINEQQTYTPIETNYYKNEGEDELIPNKTQFRQDIRALLFIINITRPDISTAVNLLSRRNEKPRKQN</sequence>
<proteinExistence type="predicted"/>
<accession>A0AAV4Q7G0</accession>
<evidence type="ECO:0000313" key="1">
    <source>
        <dbReference type="EMBL" id="GIY05257.1"/>
    </source>
</evidence>
<reference evidence="1 2" key="1">
    <citation type="submission" date="2021-06" db="EMBL/GenBank/DDBJ databases">
        <title>Caerostris extrusa draft genome.</title>
        <authorList>
            <person name="Kono N."/>
            <person name="Arakawa K."/>
        </authorList>
    </citation>
    <scope>NUCLEOTIDE SEQUENCE [LARGE SCALE GENOMIC DNA]</scope>
</reference>